<dbReference type="InterPro" id="IPR000086">
    <property type="entry name" value="NUDIX_hydrolase_dom"/>
</dbReference>
<dbReference type="RefSeq" id="WP_242654846.1">
    <property type="nucleotide sequence ID" value="NZ_FOTQ01000010.1"/>
</dbReference>
<name>A0A1I4S632_9RHOB</name>
<dbReference type="SUPFAM" id="SSF55811">
    <property type="entry name" value="Nudix"/>
    <property type="match status" value="1"/>
</dbReference>
<evidence type="ECO:0000313" key="4">
    <source>
        <dbReference type="EMBL" id="SFM59909.1"/>
    </source>
</evidence>
<dbReference type="InterPro" id="IPR020084">
    <property type="entry name" value="NUDIX_hydrolase_CS"/>
</dbReference>
<keyword evidence="2" id="KW-0378">Hydrolase</keyword>
<proteinExistence type="predicted"/>
<reference evidence="4 5" key="1">
    <citation type="submission" date="2016-10" db="EMBL/GenBank/DDBJ databases">
        <authorList>
            <person name="de Groot N.N."/>
        </authorList>
    </citation>
    <scope>NUCLEOTIDE SEQUENCE [LARGE SCALE GENOMIC DNA]</scope>
    <source>
        <strain evidence="4 5">DSM 15283</strain>
    </source>
</reference>
<organism evidence="4 5">
    <name type="scientific">Shimia aestuarii</name>
    <dbReference type="NCBI Taxonomy" id="254406"/>
    <lineage>
        <taxon>Bacteria</taxon>
        <taxon>Pseudomonadati</taxon>
        <taxon>Pseudomonadota</taxon>
        <taxon>Alphaproteobacteria</taxon>
        <taxon>Rhodobacterales</taxon>
        <taxon>Roseobacteraceae</taxon>
    </lineage>
</organism>
<dbReference type="PROSITE" id="PS51462">
    <property type="entry name" value="NUDIX"/>
    <property type="match status" value="1"/>
</dbReference>
<dbReference type="AlphaFoldDB" id="A0A1I4S632"/>
<evidence type="ECO:0000256" key="1">
    <source>
        <dbReference type="ARBA" id="ARBA00001946"/>
    </source>
</evidence>
<dbReference type="STRING" id="254406.SAMN04488042_11017"/>
<dbReference type="InterPro" id="IPR015797">
    <property type="entry name" value="NUDIX_hydrolase-like_dom_sf"/>
</dbReference>
<dbReference type="Pfam" id="PF00293">
    <property type="entry name" value="NUDIX"/>
    <property type="match status" value="1"/>
</dbReference>
<evidence type="ECO:0000259" key="3">
    <source>
        <dbReference type="PROSITE" id="PS51462"/>
    </source>
</evidence>
<dbReference type="Proteomes" id="UP000199144">
    <property type="component" value="Unassembled WGS sequence"/>
</dbReference>
<dbReference type="EMBL" id="FOTQ01000010">
    <property type="protein sequence ID" value="SFM59909.1"/>
    <property type="molecule type" value="Genomic_DNA"/>
</dbReference>
<evidence type="ECO:0000313" key="5">
    <source>
        <dbReference type="Proteomes" id="UP000199144"/>
    </source>
</evidence>
<dbReference type="Gene3D" id="3.90.79.10">
    <property type="entry name" value="Nucleoside Triphosphate Pyrophosphohydrolase"/>
    <property type="match status" value="1"/>
</dbReference>
<comment type="cofactor">
    <cofactor evidence="1">
        <name>Mg(2+)</name>
        <dbReference type="ChEBI" id="CHEBI:18420"/>
    </cofactor>
</comment>
<feature type="domain" description="Nudix hydrolase" evidence="3">
    <location>
        <begin position="11"/>
        <end position="140"/>
    </location>
</feature>
<dbReference type="PROSITE" id="PS00893">
    <property type="entry name" value="NUDIX_BOX"/>
    <property type="match status" value="1"/>
</dbReference>
<evidence type="ECO:0000256" key="2">
    <source>
        <dbReference type="ARBA" id="ARBA00022801"/>
    </source>
</evidence>
<dbReference type="GO" id="GO:0016787">
    <property type="term" value="F:hydrolase activity"/>
    <property type="evidence" value="ECO:0007669"/>
    <property type="project" value="UniProtKB-KW"/>
</dbReference>
<gene>
    <name evidence="4" type="ORF">SAMN04488042_11017</name>
</gene>
<protein>
    <submittedName>
        <fullName evidence="4">8-oxo-dGTP diphosphatase</fullName>
    </submittedName>
</protein>
<accession>A0A1I4S632</accession>
<sequence length="144" mass="16335">MSVSFDGDEDTVFHGAKLALFIGANLITILRDDKPDIPWPAHWDLPGGGREGDETGAQCVLRETREELGLILPEAALSWGRLYWRKGRAFWFFAAQMPAETLPQIRFGSEGQRWEAISPREYLTRELAIPQFQSRLADYLAERG</sequence>
<dbReference type="CDD" id="cd04682">
    <property type="entry name" value="NUDIX_Hydrolase"/>
    <property type="match status" value="1"/>
</dbReference>
<keyword evidence="5" id="KW-1185">Reference proteome</keyword>